<dbReference type="InterPro" id="IPR013606">
    <property type="entry name" value="I-BAR_dom"/>
</dbReference>
<protein>
    <submittedName>
        <fullName evidence="3">MTSS I-BAR domain containing 2</fullName>
    </submittedName>
</protein>
<evidence type="ECO:0000259" key="2">
    <source>
        <dbReference type="PROSITE" id="PS51338"/>
    </source>
</evidence>
<evidence type="ECO:0000256" key="1">
    <source>
        <dbReference type="SAM" id="MobiDB-lite"/>
    </source>
</evidence>
<dbReference type="GO" id="GO:0005543">
    <property type="term" value="F:phospholipid binding"/>
    <property type="evidence" value="ECO:0007669"/>
    <property type="project" value="TreeGrafter"/>
</dbReference>
<accession>A0A8C9Q9N8</accession>
<proteinExistence type="predicted"/>
<feature type="region of interest" description="Disordered" evidence="1">
    <location>
        <begin position="594"/>
        <end position="668"/>
    </location>
</feature>
<dbReference type="Proteomes" id="UP000694422">
    <property type="component" value="Unplaced"/>
</dbReference>
<dbReference type="Ensembl" id="ENSSDAT00000025730.1">
    <property type="protein sequence ID" value="ENSSDAP00000022515.1"/>
    <property type="gene ID" value="ENSSDAG00000020438.1"/>
</dbReference>
<dbReference type="CDD" id="cd22060">
    <property type="entry name" value="WH2_MTSS1"/>
    <property type="match status" value="1"/>
</dbReference>
<evidence type="ECO:0000313" key="3">
    <source>
        <dbReference type="Ensembl" id="ENSSDAP00000022515.1"/>
    </source>
</evidence>
<dbReference type="Gene3D" id="1.20.1270.60">
    <property type="entry name" value="Arfaptin homology (AH) domain/BAR domain"/>
    <property type="match status" value="2"/>
</dbReference>
<feature type="compositionally biased region" description="Low complexity" evidence="1">
    <location>
        <begin position="245"/>
        <end position="264"/>
    </location>
</feature>
<organism evidence="3 4">
    <name type="scientific">Spermophilus dauricus</name>
    <name type="common">Daurian ground squirrel</name>
    <dbReference type="NCBI Taxonomy" id="99837"/>
    <lineage>
        <taxon>Eukaryota</taxon>
        <taxon>Metazoa</taxon>
        <taxon>Chordata</taxon>
        <taxon>Craniata</taxon>
        <taxon>Vertebrata</taxon>
        <taxon>Euteleostomi</taxon>
        <taxon>Mammalia</taxon>
        <taxon>Eutheria</taxon>
        <taxon>Euarchontoglires</taxon>
        <taxon>Glires</taxon>
        <taxon>Rodentia</taxon>
        <taxon>Sciuromorpha</taxon>
        <taxon>Sciuridae</taxon>
        <taxon>Xerinae</taxon>
        <taxon>Marmotini</taxon>
        <taxon>Spermophilus</taxon>
    </lineage>
</organism>
<dbReference type="SUPFAM" id="SSF103657">
    <property type="entry name" value="BAR/IMD domain-like"/>
    <property type="match status" value="1"/>
</dbReference>
<dbReference type="PANTHER" id="PTHR15708:SF8">
    <property type="entry name" value="PROTEIN MTSS 2"/>
    <property type="match status" value="1"/>
</dbReference>
<feature type="compositionally biased region" description="Polar residues" evidence="1">
    <location>
        <begin position="348"/>
        <end position="358"/>
    </location>
</feature>
<reference evidence="3" key="1">
    <citation type="submission" date="2025-08" db="UniProtKB">
        <authorList>
            <consortium name="Ensembl"/>
        </authorList>
    </citation>
    <scope>IDENTIFICATION</scope>
</reference>
<dbReference type="GO" id="GO:0009898">
    <property type="term" value="C:cytoplasmic side of plasma membrane"/>
    <property type="evidence" value="ECO:0007669"/>
    <property type="project" value="TreeGrafter"/>
</dbReference>
<name>A0A8C9Q9N8_SPEDA</name>
<dbReference type="PROSITE" id="PS51338">
    <property type="entry name" value="IMD"/>
    <property type="match status" value="1"/>
</dbReference>
<feature type="domain" description="IMD" evidence="2">
    <location>
        <begin position="1"/>
        <end position="232"/>
    </location>
</feature>
<dbReference type="GO" id="GO:0015629">
    <property type="term" value="C:actin cytoskeleton"/>
    <property type="evidence" value="ECO:0007669"/>
    <property type="project" value="TreeGrafter"/>
</dbReference>
<dbReference type="GO" id="GO:0030031">
    <property type="term" value="P:cell projection assembly"/>
    <property type="evidence" value="ECO:0007669"/>
    <property type="project" value="TreeGrafter"/>
</dbReference>
<dbReference type="Pfam" id="PF02205">
    <property type="entry name" value="WH2"/>
    <property type="match status" value="1"/>
</dbReference>
<feature type="compositionally biased region" description="Basic residues" evidence="1">
    <location>
        <begin position="627"/>
        <end position="644"/>
    </location>
</feature>
<dbReference type="GO" id="GO:0003779">
    <property type="term" value="F:actin binding"/>
    <property type="evidence" value="ECO:0007669"/>
    <property type="project" value="InterPro"/>
</dbReference>
<dbReference type="Pfam" id="PF08397">
    <property type="entry name" value="IMD"/>
    <property type="match status" value="1"/>
</dbReference>
<feature type="compositionally biased region" description="Low complexity" evidence="1">
    <location>
        <begin position="446"/>
        <end position="459"/>
    </location>
</feature>
<feature type="region of interest" description="Disordered" evidence="1">
    <location>
        <begin position="316"/>
        <end position="406"/>
    </location>
</feature>
<dbReference type="GO" id="GO:0007009">
    <property type="term" value="P:plasma membrane organization"/>
    <property type="evidence" value="ECO:0007669"/>
    <property type="project" value="InterPro"/>
</dbReference>
<reference evidence="3" key="2">
    <citation type="submission" date="2025-09" db="UniProtKB">
        <authorList>
            <consortium name="Ensembl"/>
        </authorList>
    </citation>
    <scope>IDENTIFICATION</scope>
</reference>
<feature type="compositionally biased region" description="Basic and acidic residues" evidence="1">
    <location>
        <begin position="377"/>
        <end position="386"/>
    </location>
</feature>
<feature type="region of interest" description="Disordered" evidence="1">
    <location>
        <begin position="439"/>
        <end position="489"/>
    </location>
</feature>
<feature type="region of interest" description="Disordered" evidence="1">
    <location>
        <begin position="236"/>
        <end position="282"/>
    </location>
</feature>
<feature type="compositionally biased region" description="Polar residues" evidence="1">
    <location>
        <begin position="460"/>
        <end position="471"/>
    </location>
</feature>
<evidence type="ECO:0000313" key="4">
    <source>
        <dbReference type="Proteomes" id="UP000694422"/>
    </source>
</evidence>
<dbReference type="InterPro" id="IPR030127">
    <property type="entry name" value="MTSS1/MTSS2"/>
</dbReference>
<dbReference type="InterPro" id="IPR003124">
    <property type="entry name" value="WH2_dom"/>
</dbReference>
<dbReference type="AlphaFoldDB" id="A0A8C9Q9N8"/>
<keyword evidence="4" id="KW-1185">Reference proteome</keyword>
<sequence>MQPTQEFQAGALGSRDSYPIWEDFNSKATKLHSQLRTTVLAAVAFLDAFQKVADMATNTRGGKDHGWRSGMPQGGLGVGNALLESLINPLQERIEDWKKSANQLDKDHAKEYKRARHEIKKKSSDTLKLQKKARKGKGDLQPQLDSALQDVNDMYLLLEETEKQAVRRALIEERGRFCTFITFLQPVVNGELTMLGEITHLQGIIDDLVVLTAEPHKLPPASEQVIKDLKGSDYSWSYQTPPSSPSSSSSRKSSMCSAPSSSSGAKGGGAPWPGGAQTYSPSSTCRYRSLAQPATATTRLSSVSSHDSGFISQDATYSKPPWAMPSDITSQKSSSSASSEASETCQSVSECSSPTSDWTKAGPHEQPSGATLQRRKDRVELLRDNEPGPASGGTLGPSGEEVPRPRMSPATIAAKHGEEVSPAASDLAMVLTRGLSLEHQKSSRDSLQYSSGYSTQTTTPSCSEDTIPSQGGSAGGLPRPKVCVRPSQPVAPPHRDSWAWAAHEGPVLPPLCPSWVGWGSGDTWTLGSLHLVSPGSDYDCYSVNGIVPVKTPTVPDSPGYVGPTRAGSEECVFYTDEAASPLAPDLAKASPKRLSLPNTAWGSPSPEVASYSMAEEEGKMARVTAKGPKRPSRHSSGPPRRHRLGLSATPAEETPTPPPAATSDPPAEDMLVAIRRGVRLRRTITNDRSAPRIL</sequence>
<dbReference type="InterPro" id="IPR027267">
    <property type="entry name" value="AH/BAR_dom_sf"/>
</dbReference>
<dbReference type="PANTHER" id="PTHR15708">
    <property type="entry name" value="ACTIN BUNDLING/MISSING IN METASTASIS-RELATED"/>
    <property type="match status" value="1"/>
</dbReference>
<feature type="compositionally biased region" description="Low complexity" evidence="1">
    <location>
        <begin position="329"/>
        <end position="347"/>
    </location>
</feature>